<evidence type="ECO:0000256" key="3">
    <source>
        <dbReference type="ARBA" id="ARBA00022475"/>
    </source>
</evidence>
<dbReference type="AlphaFoldDB" id="A0A087BE17"/>
<dbReference type="GO" id="GO:0005886">
    <property type="term" value="C:plasma membrane"/>
    <property type="evidence" value="ECO:0007669"/>
    <property type="project" value="UniProtKB-SubCell"/>
</dbReference>
<sequence>MNSIERLDIKTVDPAQQAMRKHKPFRGWLYAVLFIVIDFLCLAILQIGVSEPTGKSSAETSVAGLGDMITKLFTQGNCVLLLNLLIIGLVYLVVLMVANRFWVASPIMVALALIISVIEHFKMELRYEVVQPADLAFIHNGNAGELTTFMPSDAAATITMAAVVMAVVIALCAWLNHIDGRHGSMIRMSGKAKGLGAIIRILLIVLPVGALGLYTHDVGTTDSWAYHVSRGMGDTPSMWDSVYDAQRNGVLPAFLRVVNPKVMDKPADYSEATMKQIADRYAKEADAINKNRADKLTNSTVIAVLSESLADPDNVPGVTLNEDPMPNIHAIMENTTSGKMLSSGYGGGTANLEYMELTGLSMANFDSSLTSPYQQLVPAESWTPTFNQMWGKQHSIALHPYEASMYSRESNYKKFGFSHFYALNGGTDVISHQDKLDDSPYVCDKAAYESTLEQVESTKDPQFVQLMTMQNHMPYNNWYKNNEFKATNTEDSPALKESETEAIDTYAKGVQHTDEATADFLERLDSIDKPITVIFYGDHLPGIYKTAGEDSANSIALHETNYFIWSNKASGRQGVKIDDSAYSSPNFFMAQAADQMDAKVSPYLAFLERLHANVAAMEPPVVNTIQGWDRIPEGNNIYLDQDGKEVAYADLDAQAKQLLSDYKLIQYDITAGNHYLKDTSFMSLPDNAGTM</sequence>
<dbReference type="InterPro" id="IPR017850">
    <property type="entry name" value="Alkaline_phosphatase_core_sf"/>
</dbReference>
<dbReference type="Gene3D" id="3.40.720.10">
    <property type="entry name" value="Alkaline Phosphatase, subunit A"/>
    <property type="match status" value="1"/>
</dbReference>
<keyword evidence="10" id="KW-1185">Reference proteome</keyword>
<dbReference type="InterPro" id="IPR050448">
    <property type="entry name" value="OpgB/LTA_synthase_biosynth"/>
</dbReference>
<dbReference type="PANTHER" id="PTHR47371">
    <property type="entry name" value="LIPOTEICHOIC ACID SYNTHASE"/>
    <property type="match status" value="1"/>
</dbReference>
<dbReference type="PANTHER" id="PTHR47371:SF3">
    <property type="entry name" value="PHOSPHOGLYCEROL TRANSFERASE I"/>
    <property type="match status" value="1"/>
</dbReference>
<evidence type="ECO:0000256" key="5">
    <source>
        <dbReference type="ARBA" id="ARBA00022989"/>
    </source>
</evidence>
<evidence type="ECO:0000256" key="6">
    <source>
        <dbReference type="ARBA" id="ARBA00023136"/>
    </source>
</evidence>
<name>A0A087BE17_9BIFI</name>
<gene>
    <name evidence="9" type="ORF">BMAGN_1035</name>
</gene>
<keyword evidence="4 7" id="KW-0812">Transmembrane</keyword>
<feature type="transmembrane region" description="Helical" evidence="7">
    <location>
        <begin position="101"/>
        <end position="118"/>
    </location>
</feature>
<feature type="transmembrane region" description="Helical" evidence="7">
    <location>
        <begin position="154"/>
        <end position="175"/>
    </location>
</feature>
<evidence type="ECO:0000256" key="7">
    <source>
        <dbReference type="SAM" id="Phobius"/>
    </source>
</evidence>
<keyword evidence="9" id="KW-0808">Transferase</keyword>
<dbReference type="STRING" id="1692.BMAGN_1035"/>
<evidence type="ECO:0000259" key="8">
    <source>
        <dbReference type="Pfam" id="PF00884"/>
    </source>
</evidence>
<dbReference type="Proteomes" id="UP000029052">
    <property type="component" value="Unassembled WGS sequence"/>
</dbReference>
<dbReference type="Pfam" id="PF00884">
    <property type="entry name" value="Sulfatase"/>
    <property type="match status" value="1"/>
</dbReference>
<keyword evidence="5 7" id="KW-1133">Transmembrane helix</keyword>
<comment type="caution">
    <text evidence="9">The sequence shown here is derived from an EMBL/GenBank/DDBJ whole genome shotgun (WGS) entry which is preliminary data.</text>
</comment>
<feature type="transmembrane region" description="Helical" evidence="7">
    <location>
        <begin position="195"/>
        <end position="214"/>
    </location>
</feature>
<dbReference type="GO" id="GO:0016740">
    <property type="term" value="F:transferase activity"/>
    <property type="evidence" value="ECO:0007669"/>
    <property type="project" value="UniProtKB-KW"/>
</dbReference>
<keyword evidence="3" id="KW-1003">Cell membrane</keyword>
<organism evidence="9 10">
    <name type="scientific">Bifidobacterium magnum</name>
    <dbReference type="NCBI Taxonomy" id="1692"/>
    <lineage>
        <taxon>Bacteria</taxon>
        <taxon>Bacillati</taxon>
        <taxon>Actinomycetota</taxon>
        <taxon>Actinomycetes</taxon>
        <taxon>Bifidobacteriales</taxon>
        <taxon>Bifidobacteriaceae</taxon>
        <taxon>Bifidobacterium</taxon>
    </lineage>
</organism>
<dbReference type="CDD" id="cd16015">
    <property type="entry name" value="LTA_synthase"/>
    <property type="match status" value="1"/>
</dbReference>
<reference evidence="9 10" key="1">
    <citation type="submission" date="2014-03" db="EMBL/GenBank/DDBJ databases">
        <title>Genomics of Bifidobacteria.</title>
        <authorList>
            <person name="Ventura M."/>
            <person name="Milani C."/>
            <person name="Lugli G.A."/>
        </authorList>
    </citation>
    <scope>NUCLEOTIDE SEQUENCE [LARGE SCALE GENOMIC DNA]</scope>
    <source>
        <strain evidence="9 10">LMG 11591</strain>
    </source>
</reference>
<dbReference type="RefSeq" id="WP_022859643.1">
    <property type="nucleotide sequence ID" value="NZ_JGZB01000002.1"/>
</dbReference>
<dbReference type="EMBL" id="JGZB01000002">
    <property type="protein sequence ID" value="KFI69267.1"/>
    <property type="molecule type" value="Genomic_DNA"/>
</dbReference>
<dbReference type="eggNOG" id="COG1368">
    <property type="taxonomic scope" value="Bacteria"/>
</dbReference>
<accession>A0A087BE17</accession>
<proteinExistence type="predicted"/>
<comment type="pathway">
    <text evidence="2">Cell wall biogenesis; lipoteichoic acid biosynthesis.</text>
</comment>
<keyword evidence="6 7" id="KW-0472">Membrane</keyword>
<feature type="transmembrane region" description="Helical" evidence="7">
    <location>
        <begin position="69"/>
        <end position="94"/>
    </location>
</feature>
<dbReference type="SUPFAM" id="SSF53649">
    <property type="entry name" value="Alkaline phosphatase-like"/>
    <property type="match status" value="1"/>
</dbReference>
<protein>
    <submittedName>
        <fullName evidence="9">Phosphoglycerol transferase</fullName>
    </submittedName>
</protein>
<evidence type="ECO:0000256" key="1">
    <source>
        <dbReference type="ARBA" id="ARBA00004651"/>
    </source>
</evidence>
<feature type="transmembrane region" description="Helical" evidence="7">
    <location>
        <begin position="28"/>
        <end position="49"/>
    </location>
</feature>
<evidence type="ECO:0000313" key="9">
    <source>
        <dbReference type="EMBL" id="KFI69267.1"/>
    </source>
</evidence>
<dbReference type="InterPro" id="IPR000917">
    <property type="entry name" value="Sulfatase_N"/>
</dbReference>
<comment type="subcellular location">
    <subcellularLocation>
        <location evidence="1">Cell membrane</location>
        <topology evidence="1">Multi-pass membrane protein</topology>
    </subcellularLocation>
</comment>
<feature type="domain" description="Sulfatase N-terminal" evidence="8">
    <location>
        <begin position="300"/>
        <end position="597"/>
    </location>
</feature>
<evidence type="ECO:0000256" key="2">
    <source>
        <dbReference type="ARBA" id="ARBA00004936"/>
    </source>
</evidence>
<evidence type="ECO:0000313" key="10">
    <source>
        <dbReference type="Proteomes" id="UP000029052"/>
    </source>
</evidence>
<evidence type="ECO:0000256" key="4">
    <source>
        <dbReference type="ARBA" id="ARBA00022692"/>
    </source>
</evidence>